<keyword evidence="2" id="KW-1185">Reference proteome</keyword>
<reference evidence="2" key="2">
    <citation type="submission" date="2012-02" db="EMBL/GenBank/DDBJ databases">
        <title>Complete genome sequence of Blastococcus saxobsidens strain DD2.</title>
        <authorList>
            <person name="Genoscope."/>
        </authorList>
    </citation>
    <scope>NUCLEOTIDE SEQUENCE [LARGE SCALE GENOMIC DNA]</scope>
    <source>
        <strain evidence="2">DD2</strain>
    </source>
</reference>
<dbReference type="Gene3D" id="3.30.70.100">
    <property type="match status" value="1"/>
</dbReference>
<dbReference type="Proteomes" id="UP000007517">
    <property type="component" value="Chromosome"/>
</dbReference>
<dbReference type="SUPFAM" id="SSF54909">
    <property type="entry name" value="Dimeric alpha+beta barrel"/>
    <property type="match status" value="2"/>
</dbReference>
<gene>
    <name evidence="1" type="ordered locus">BLASA_2609</name>
</gene>
<proteinExistence type="predicted"/>
<evidence type="ECO:0000313" key="1">
    <source>
        <dbReference type="EMBL" id="CCG03486.1"/>
    </source>
</evidence>
<accession>H6RIU4</accession>
<dbReference type="EMBL" id="FO117623">
    <property type="protein sequence ID" value="CCG03486.1"/>
    <property type="molecule type" value="Genomic_DNA"/>
</dbReference>
<evidence type="ECO:0008006" key="3">
    <source>
        <dbReference type="Google" id="ProtNLM"/>
    </source>
</evidence>
<protein>
    <recommendedName>
        <fullName evidence="3">ABM domain-containing protein</fullName>
    </recommendedName>
</protein>
<dbReference type="eggNOG" id="COG1359">
    <property type="taxonomic scope" value="Bacteria"/>
</dbReference>
<dbReference type="OrthoDB" id="5182530at2"/>
<dbReference type="STRING" id="1146883.BLASA_2609"/>
<organism evidence="1 2">
    <name type="scientific">Blastococcus saxobsidens (strain DD2)</name>
    <dbReference type="NCBI Taxonomy" id="1146883"/>
    <lineage>
        <taxon>Bacteria</taxon>
        <taxon>Bacillati</taxon>
        <taxon>Actinomycetota</taxon>
        <taxon>Actinomycetes</taxon>
        <taxon>Geodermatophilales</taxon>
        <taxon>Geodermatophilaceae</taxon>
        <taxon>Blastococcus</taxon>
    </lineage>
</organism>
<dbReference type="InterPro" id="IPR011008">
    <property type="entry name" value="Dimeric_a/b-barrel"/>
</dbReference>
<dbReference type="HOGENOM" id="CLU_088918_0_0_11"/>
<name>H6RIU4_BLASD</name>
<evidence type="ECO:0000313" key="2">
    <source>
        <dbReference type="Proteomes" id="UP000007517"/>
    </source>
</evidence>
<reference evidence="1 2" key="1">
    <citation type="journal article" date="2012" name="J. Bacteriol.">
        <title>Genome Sequence of Blastococcus saxobsidens DD2, a Stone-Inhabiting Bacterium.</title>
        <authorList>
            <person name="Chouaia B."/>
            <person name="Crotti E."/>
            <person name="Brusetti L."/>
            <person name="Daffonchio D."/>
            <person name="Essoussi I."/>
            <person name="Nouioui I."/>
            <person name="Sbissi I."/>
            <person name="Ghodhbane-Gtari F."/>
            <person name="Gtari M."/>
            <person name="Vacherie B."/>
            <person name="Barbe V."/>
            <person name="Medigue C."/>
            <person name="Gury J."/>
            <person name="Pujic P."/>
            <person name="Normand P."/>
        </authorList>
    </citation>
    <scope>NUCLEOTIDE SEQUENCE [LARGE SCALE GENOMIC DNA]</scope>
    <source>
        <strain evidence="1 2">DD2</strain>
    </source>
</reference>
<dbReference type="AlphaFoldDB" id="H6RIU4"/>
<sequence>MDEATTYVRDHAMPALERVDGCLGLSMLVDPGTGRCIVTTSWRDEAAMRSSEEHVRASAERTAEILGGRPELEEWEVAAMHRVHEAHHGSWSRVTWLRTEPASVDRAVDAVRLSLMPKLDDLPGFCSVSVLVRRADGLSVAAVSYDSREQLEQASEGAREFREEFAPTMGIRTAGTGEFGVAIAHLRVPETS</sequence>
<dbReference type="KEGG" id="bsd:BLASA_2609"/>